<dbReference type="FunFam" id="3.30.500.40:FF:000001">
    <property type="entry name" value="Zinc finger, FYVE domain-containing 9a"/>
    <property type="match status" value="1"/>
</dbReference>
<dbReference type="OMA" id="THAINIH"/>
<name>T1J9R9_STRMM</name>
<keyword evidence="1" id="KW-0479">Metal-binding</keyword>
<evidence type="ECO:0000256" key="1">
    <source>
        <dbReference type="ARBA" id="ARBA00022723"/>
    </source>
</evidence>
<dbReference type="GO" id="GO:0008270">
    <property type="term" value="F:zinc ion binding"/>
    <property type="evidence" value="ECO:0007669"/>
    <property type="project" value="UniProtKB-KW"/>
</dbReference>
<dbReference type="Pfam" id="PF11409">
    <property type="entry name" value="SARA"/>
    <property type="match status" value="1"/>
</dbReference>
<dbReference type="Gene3D" id="4.10.720.10">
    <property type="entry name" value="Smad anchor for receptor activation, Smad-binding domain"/>
    <property type="match status" value="1"/>
</dbReference>
<dbReference type="FunFam" id="3.30.40.10:FF:000084">
    <property type="entry name" value="Zinc finger, FYVE domain-containing 9b"/>
    <property type="match status" value="1"/>
</dbReference>
<reference evidence="8" key="1">
    <citation type="submission" date="2011-05" db="EMBL/GenBank/DDBJ databases">
        <authorList>
            <person name="Richards S.R."/>
            <person name="Qu J."/>
            <person name="Jiang H."/>
            <person name="Jhangiani S.N."/>
            <person name="Agravi P."/>
            <person name="Goodspeed R."/>
            <person name="Gross S."/>
            <person name="Mandapat C."/>
            <person name="Jackson L."/>
            <person name="Mathew T."/>
            <person name="Pu L."/>
            <person name="Thornton R."/>
            <person name="Saada N."/>
            <person name="Wilczek-Boney K.B."/>
            <person name="Lee S."/>
            <person name="Kovar C."/>
            <person name="Wu Y."/>
            <person name="Scherer S.E."/>
            <person name="Worley K.C."/>
            <person name="Muzny D.M."/>
            <person name="Gibbs R."/>
        </authorList>
    </citation>
    <scope>NUCLEOTIDE SEQUENCE</scope>
    <source>
        <strain evidence="8">Brora</strain>
    </source>
</reference>
<keyword evidence="2 4" id="KW-0863">Zinc-finger</keyword>
<dbReference type="InterPro" id="IPR000306">
    <property type="entry name" value="Znf_FYVE"/>
</dbReference>
<dbReference type="InterPro" id="IPR013083">
    <property type="entry name" value="Znf_RING/FYVE/PHD"/>
</dbReference>
<dbReference type="PhylomeDB" id="T1J9R9"/>
<accession>T1J9R9</accession>
<dbReference type="eggNOG" id="KOG1841">
    <property type="taxonomic scope" value="Eukaryota"/>
</dbReference>
<organism evidence="7 8">
    <name type="scientific">Strigamia maritima</name>
    <name type="common">European centipede</name>
    <name type="synonym">Geophilus maritimus</name>
    <dbReference type="NCBI Taxonomy" id="126957"/>
    <lineage>
        <taxon>Eukaryota</taxon>
        <taxon>Metazoa</taxon>
        <taxon>Ecdysozoa</taxon>
        <taxon>Arthropoda</taxon>
        <taxon>Myriapoda</taxon>
        <taxon>Chilopoda</taxon>
        <taxon>Pleurostigmophora</taxon>
        <taxon>Geophilomorpha</taxon>
        <taxon>Linotaeniidae</taxon>
        <taxon>Strigamia</taxon>
    </lineage>
</organism>
<dbReference type="SMART" id="SM01421">
    <property type="entry name" value="DUF3480"/>
    <property type="match status" value="1"/>
</dbReference>
<dbReference type="Gene3D" id="3.30.1360.220">
    <property type="entry name" value="Domain of unknown function (DUF3480), N-terminal subdomain"/>
    <property type="match status" value="1"/>
</dbReference>
<dbReference type="Proteomes" id="UP000014500">
    <property type="component" value="Unassembled WGS sequence"/>
</dbReference>
<dbReference type="PROSITE" id="PS50178">
    <property type="entry name" value="ZF_FYVE"/>
    <property type="match status" value="1"/>
</dbReference>
<protein>
    <recommendedName>
        <fullName evidence="6">FYVE-type domain-containing protein</fullName>
    </recommendedName>
</protein>
<dbReference type="EMBL" id="JH431978">
    <property type="status" value="NOT_ANNOTATED_CDS"/>
    <property type="molecule type" value="Genomic_DNA"/>
</dbReference>
<dbReference type="Pfam" id="PF11979">
    <property type="entry name" value="SARA_C"/>
    <property type="match status" value="2"/>
</dbReference>
<dbReference type="Gene3D" id="3.30.500.40">
    <property type="match status" value="1"/>
</dbReference>
<dbReference type="Pfam" id="PF01363">
    <property type="entry name" value="FYVE"/>
    <property type="match status" value="1"/>
</dbReference>
<evidence type="ECO:0000256" key="5">
    <source>
        <dbReference type="SAM" id="MobiDB-lite"/>
    </source>
</evidence>
<reference evidence="7" key="2">
    <citation type="submission" date="2015-02" db="UniProtKB">
        <authorList>
            <consortium name="EnsemblMetazoa"/>
        </authorList>
    </citation>
    <scope>IDENTIFICATION</scope>
</reference>
<keyword evidence="3" id="KW-0862">Zinc</keyword>
<evidence type="ECO:0000256" key="4">
    <source>
        <dbReference type="PROSITE-ProRule" id="PRU00091"/>
    </source>
</evidence>
<dbReference type="AlphaFoldDB" id="T1J9R9"/>
<dbReference type="InterPro" id="IPR017455">
    <property type="entry name" value="Znf_FYVE-rel"/>
</dbReference>
<evidence type="ECO:0000256" key="2">
    <source>
        <dbReference type="ARBA" id="ARBA00022771"/>
    </source>
</evidence>
<dbReference type="InterPro" id="IPR011011">
    <property type="entry name" value="Znf_FYVE_PHD"/>
</dbReference>
<dbReference type="InterPro" id="IPR022557">
    <property type="entry name" value="SARA-like_C"/>
</dbReference>
<evidence type="ECO:0000313" key="7">
    <source>
        <dbReference type="EnsemblMetazoa" id="SMAR010466-PA"/>
    </source>
</evidence>
<feature type="domain" description="FYVE-type" evidence="6">
    <location>
        <begin position="397"/>
        <end position="456"/>
    </location>
</feature>
<feature type="compositionally biased region" description="Basic and acidic residues" evidence="5">
    <location>
        <begin position="257"/>
        <end position="272"/>
    </location>
</feature>
<dbReference type="SUPFAM" id="SSF57903">
    <property type="entry name" value="FYVE/PHD zinc finger"/>
    <property type="match status" value="1"/>
</dbReference>
<dbReference type="PANTHER" id="PTHR46319">
    <property type="entry name" value="ZINC FINGER FYVE DOMAIN-CONTAINING PROTEIN"/>
    <property type="match status" value="1"/>
</dbReference>
<sequence length="1096" mass="122335">MDKYTVDLDAVLDEFEQNEDNADQITAVHHPNPISINNIDEPSLPHIPPINNHKSSGFDYPFEPMEKLDLAEADFGAPFKLLTRDLPSPIEKSIPNGTNANIPENNALTAETIASNLEKEKHSDARNEEIAPKDTNKTSLVQNNLISLNKNLPKINNGDRCQNGVEENNKISEIGAGEAPNNINVSKMEETGLEFVKLVGFTDVQMSESELDDHFKNAELELAMEASVSPKAKSNDESSSSEEYFSPLAELKSPHIPLDREDGGKKRDDVEVKKVEDDVASDKLVNEEAEEVVEDEMMDGGAGAQTKMQRPTCLMLSGVEPSLASVDALLDFPTPANPNGNYLHETSLLDDSRMSTTDDNACIDAWKEDETVSTTTPDWHGAEDFQLGKMAPFWIPDSEAPLCMHCNVKFTVLKRRHHCRACGQVLCSQCCGAKAKLPFMENREARVCSQCHLQLKKAESPSAGSFLPSAPLMSPSLQPISNRPNPNNPIEYCSTISPLQQAKASPQVPLPTIMVPVGVLKREGSKTKGAGEPKQVMFSDGIRPGGDLTELDEVEEPRPLYRRPGRVQKKIERNVDGSLSEGSPEHLTRLPELPLHLSNYVPEEEMRYPPVIFTDENGLESVDVYPDLMLIYEKLIDLNEPPIKFAINKNLFVFVKIVQLNCCLGKLCWCFSTKGMCNVAQEEMMIVLECLPDEKEIAKDIFYHFSTVYDDASHGIVISHLSCSIFNHAFLSSRDHGGFLYIKPTTQCLKQLPVPDCNFLVGVLLQKWEIPWAKVFPLRLMLRLGAEFSCYPCPILSCRFRKPVFYEIGHTIMNILADFRNYQYTLPNIRGMKIHLEDKKTRIKFPRNRYDDVMRALNNSNDHVLALGTIGASFVVFSGALKSTSGFVAKLSVVEDGVMVQIPPDKMAELRQSLREMNDMALNCGPIDAETHEEVVFVQWVDDDKEFNVGVKSPIDNMAMDGIQSIRIHGGTDYAGERWLIRWTEVFLIQTDELINSRRSEPVNISRLSEKLAQAFCMALTSHLESLKVSNMTKLGLRATVDTENVGYEVGSLSDKLPAVYMNDLDSNLIPVIHRAVSTTQEGPVTLELIFHVLEQ</sequence>
<dbReference type="PANTHER" id="PTHR46319:SF3">
    <property type="entry name" value="ZINC FINGER FYVE DOMAIN-CONTAINING PROTEIN"/>
    <property type="match status" value="1"/>
</dbReference>
<evidence type="ECO:0000259" key="6">
    <source>
        <dbReference type="PROSITE" id="PS50178"/>
    </source>
</evidence>
<dbReference type="InterPro" id="IPR024608">
    <property type="entry name" value="SARA-like_SBD"/>
</dbReference>
<dbReference type="GO" id="GO:0031901">
    <property type="term" value="C:early endosome membrane"/>
    <property type="evidence" value="ECO:0007669"/>
    <property type="project" value="TreeGrafter"/>
</dbReference>
<dbReference type="STRING" id="126957.T1J9R9"/>
<feature type="region of interest" description="Disordered" evidence="5">
    <location>
        <begin position="524"/>
        <end position="549"/>
    </location>
</feature>
<dbReference type="HOGENOM" id="CLU_004839_0_0_1"/>
<dbReference type="Gene3D" id="3.30.40.10">
    <property type="entry name" value="Zinc/RING finger domain, C3HC4 (zinc finger)"/>
    <property type="match status" value="1"/>
</dbReference>
<evidence type="ECO:0000313" key="8">
    <source>
        <dbReference type="Proteomes" id="UP000014500"/>
    </source>
</evidence>
<evidence type="ECO:0000256" key="3">
    <source>
        <dbReference type="ARBA" id="ARBA00022833"/>
    </source>
</evidence>
<dbReference type="SMART" id="SM01422">
    <property type="entry name" value="SARA"/>
    <property type="match status" value="1"/>
</dbReference>
<keyword evidence="8" id="KW-1185">Reference proteome</keyword>
<dbReference type="GO" id="GO:0016197">
    <property type="term" value="P:endosomal transport"/>
    <property type="evidence" value="ECO:0007669"/>
    <property type="project" value="TreeGrafter"/>
</dbReference>
<feature type="region of interest" description="Disordered" evidence="5">
    <location>
        <begin position="226"/>
        <end position="272"/>
    </location>
</feature>
<proteinExistence type="predicted"/>
<dbReference type="InterPro" id="IPR037145">
    <property type="entry name" value="SARA_Smad-bd_sf"/>
</dbReference>
<dbReference type="SMART" id="SM00064">
    <property type="entry name" value="FYVE"/>
    <property type="match status" value="1"/>
</dbReference>
<dbReference type="EnsemblMetazoa" id="SMAR010466-RA">
    <property type="protein sequence ID" value="SMAR010466-PA"/>
    <property type="gene ID" value="SMAR010466"/>
</dbReference>
<dbReference type="CDD" id="cd15729">
    <property type="entry name" value="FYVE_endofin"/>
    <property type="match status" value="1"/>
</dbReference>